<evidence type="ECO:0000313" key="6">
    <source>
        <dbReference type="Proteomes" id="UP000007635"/>
    </source>
</evidence>
<dbReference type="Pfam" id="PF08373">
    <property type="entry name" value="RAP"/>
    <property type="match status" value="1"/>
</dbReference>
<evidence type="ECO:0000256" key="1">
    <source>
        <dbReference type="ARBA" id="ARBA00004173"/>
    </source>
</evidence>
<name>A0AAQ4QGA3_GASAC</name>
<proteinExistence type="predicted"/>
<feature type="compositionally biased region" description="Low complexity" evidence="3">
    <location>
        <begin position="1"/>
        <end position="12"/>
    </location>
</feature>
<dbReference type="Pfam" id="PF08368">
    <property type="entry name" value="FAST_2"/>
    <property type="match status" value="1"/>
</dbReference>
<organism evidence="5 6">
    <name type="scientific">Gasterosteus aculeatus aculeatus</name>
    <name type="common">three-spined stickleback</name>
    <dbReference type="NCBI Taxonomy" id="481459"/>
    <lineage>
        <taxon>Eukaryota</taxon>
        <taxon>Metazoa</taxon>
        <taxon>Chordata</taxon>
        <taxon>Craniata</taxon>
        <taxon>Vertebrata</taxon>
        <taxon>Euteleostomi</taxon>
        <taxon>Actinopterygii</taxon>
        <taxon>Neopterygii</taxon>
        <taxon>Teleostei</taxon>
        <taxon>Neoteleostei</taxon>
        <taxon>Acanthomorphata</taxon>
        <taxon>Eupercaria</taxon>
        <taxon>Perciformes</taxon>
        <taxon>Cottioidei</taxon>
        <taxon>Gasterosteales</taxon>
        <taxon>Gasterosteidae</taxon>
        <taxon>Gasterosteus</taxon>
    </lineage>
</organism>
<dbReference type="GeneTree" id="ENSGT01030000234607"/>
<reference evidence="5" key="2">
    <citation type="submission" date="2025-08" db="UniProtKB">
        <authorList>
            <consortium name="Ensembl"/>
        </authorList>
    </citation>
    <scope>IDENTIFICATION</scope>
</reference>
<dbReference type="GO" id="GO:0005759">
    <property type="term" value="C:mitochondrial matrix"/>
    <property type="evidence" value="ECO:0007669"/>
    <property type="project" value="TreeGrafter"/>
</dbReference>
<dbReference type="Ensembl" id="ENSGACT00000072339.1">
    <property type="protein sequence ID" value="ENSGACP00000050304.1"/>
    <property type="gene ID" value="ENSGACG00000025724.1"/>
</dbReference>
<dbReference type="InterPro" id="IPR050870">
    <property type="entry name" value="FAST_kinase"/>
</dbReference>
<protein>
    <recommendedName>
        <fullName evidence="4">RAP domain-containing protein</fullName>
    </recommendedName>
</protein>
<evidence type="ECO:0000256" key="2">
    <source>
        <dbReference type="ARBA" id="ARBA00023128"/>
    </source>
</evidence>
<dbReference type="InterPro" id="IPR013584">
    <property type="entry name" value="RAP"/>
</dbReference>
<dbReference type="PANTHER" id="PTHR21228">
    <property type="entry name" value="FAST LEU-RICH DOMAIN-CONTAINING"/>
    <property type="match status" value="1"/>
</dbReference>
<comment type="subcellular location">
    <subcellularLocation>
        <location evidence="1">Mitochondrion</location>
    </subcellularLocation>
</comment>
<dbReference type="Proteomes" id="UP000007635">
    <property type="component" value="Chromosome XVI"/>
</dbReference>
<dbReference type="AlphaFoldDB" id="A0AAQ4QGA3"/>
<evidence type="ECO:0000256" key="3">
    <source>
        <dbReference type="SAM" id="MobiDB-lite"/>
    </source>
</evidence>
<feature type="domain" description="RAP" evidence="4">
    <location>
        <begin position="543"/>
        <end position="601"/>
    </location>
</feature>
<dbReference type="PANTHER" id="PTHR21228:SF9">
    <property type="entry name" value="FAST KINASE DOMAIN-CONTAINING PROTEIN 3, MITOCHONDRIAL"/>
    <property type="match status" value="1"/>
</dbReference>
<dbReference type="GO" id="GO:0000963">
    <property type="term" value="P:mitochondrial RNA processing"/>
    <property type="evidence" value="ECO:0007669"/>
    <property type="project" value="TreeGrafter"/>
</dbReference>
<reference evidence="5 6" key="1">
    <citation type="journal article" date="2021" name="G3 (Bethesda)">
        <title>Improved contiguity of the threespine stickleback genome using long-read sequencing.</title>
        <authorList>
            <person name="Nath S."/>
            <person name="Shaw D.E."/>
            <person name="White M.A."/>
        </authorList>
    </citation>
    <scope>NUCLEOTIDE SEQUENCE [LARGE SCALE GENOMIC DNA]</scope>
    <source>
        <strain evidence="5 6">Lake Benthic</strain>
    </source>
</reference>
<evidence type="ECO:0000313" key="5">
    <source>
        <dbReference type="Ensembl" id="ENSGACP00000050304.1"/>
    </source>
</evidence>
<dbReference type="SMART" id="SM00952">
    <property type="entry name" value="RAP"/>
    <property type="match status" value="1"/>
</dbReference>
<dbReference type="PROSITE" id="PS51286">
    <property type="entry name" value="RAP"/>
    <property type="match status" value="1"/>
</dbReference>
<reference evidence="5" key="3">
    <citation type="submission" date="2025-09" db="UniProtKB">
        <authorList>
            <consortium name="Ensembl"/>
        </authorList>
    </citation>
    <scope>IDENTIFICATION</scope>
</reference>
<keyword evidence="6" id="KW-1185">Reference proteome</keyword>
<dbReference type="GO" id="GO:0035770">
    <property type="term" value="C:ribonucleoprotein granule"/>
    <property type="evidence" value="ECO:0007669"/>
    <property type="project" value="TreeGrafter"/>
</dbReference>
<sequence>MKSFARFSSSVRAARRPPSSPCFPPDRAALSLCAPSGVDSLASRTGAARPPRVTAARTFHSTRVTAAAVQRASAAAPLPVPVAVPVRTEAAPNVYRLGARPTAHLSPNVPHIKPQSSAAALVHLRTVMEGDVIPALCARLAPPWSSGLINECLELLSGGGVRVSQLCHLGEAARALEGRRSALVVTEVLASLCGAVGEDVVSPSEAVRIYSLLALCHDPASRRHKVLLSALHRSTRRQVQRLNASQVSDVLQSLLKLQQRQAIPLVLRLSHRASQVLKDFSDAELIQVLSTLMMLGHHSEKLLSAVEEHLPAGGVLGKCDPELISTVMEYCLQMRCRSEPIFEAVAENFVNNAENHTTLQIAKQIVSMGRLNYLPQCSSEMFKKLESILSARFAQFQPRSLIEVLHACIHLERFPLNYMAKVFGPHFLQRLRAQGEPLDKIALGQLTQLHLSSSLECSYYWGPRLPFFLHVKNFSSVDHAFETPMESRFYNQVKGPLTEMLGGRLYNTRIFTRSGYTIDVEMCLDENGYVLPPSQWDHTYKRMALCLDGEKRFCSKTQHLLGKEATKRRHLRRMGYELVQIPYFEFEKLRTLEEQVQYLHDKIFPAIFKFNH</sequence>
<dbReference type="Pfam" id="PF06743">
    <property type="entry name" value="FAST_1"/>
    <property type="match status" value="1"/>
</dbReference>
<evidence type="ECO:0000259" key="4">
    <source>
        <dbReference type="PROSITE" id="PS51286"/>
    </source>
</evidence>
<dbReference type="GO" id="GO:0003723">
    <property type="term" value="F:RNA binding"/>
    <property type="evidence" value="ECO:0007669"/>
    <property type="project" value="TreeGrafter"/>
</dbReference>
<dbReference type="GO" id="GO:0044528">
    <property type="term" value="P:regulation of mitochondrial mRNA stability"/>
    <property type="evidence" value="ECO:0007669"/>
    <property type="project" value="InterPro"/>
</dbReference>
<feature type="region of interest" description="Disordered" evidence="3">
    <location>
        <begin position="1"/>
        <end position="25"/>
    </location>
</feature>
<keyword evidence="2" id="KW-0496">Mitochondrion</keyword>
<dbReference type="InterPro" id="IPR013579">
    <property type="entry name" value="FAST_2"/>
</dbReference>
<dbReference type="InterPro" id="IPR010622">
    <property type="entry name" value="FAST_Leu-rich"/>
</dbReference>
<accession>A0AAQ4QGA3</accession>